<dbReference type="VEuPathDB" id="FungiDB:PYU1_G000556"/>
<dbReference type="SUPFAM" id="SSF57850">
    <property type="entry name" value="RING/U-box"/>
    <property type="match status" value="1"/>
</dbReference>
<feature type="region of interest" description="Disordered" evidence="5">
    <location>
        <begin position="1"/>
        <end position="23"/>
    </location>
</feature>
<dbReference type="OMA" id="EHACSIC"/>
<dbReference type="GO" id="GO:0008270">
    <property type="term" value="F:zinc ion binding"/>
    <property type="evidence" value="ECO:0007669"/>
    <property type="project" value="UniProtKB-KW"/>
</dbReference>
<dbReference type="InterPro" id="IPR053238">
    <property type="entry name" value="RING-H2_zinc_finger"/>
</dbReference>
<dbReference type="eggNOG" id="ENOG502QW56">
    <property type="taxonomic scope" value="Eukaryota"/>
</dbReference>
<dbReference type="EnsemblProtists" id="PYU1_T000556">
    <property type="protein sequence ID" value="PYU1_T000556"/>
    <property type="gene ID" value="PYU1_G000556"/>
</dbReference>
<reference evidence="8" key="1">
    <citation type="journal article" date="2010" name="Genome Biol.">
        <title>Genome sequence of the necrotrophic plant pathogen Pythium ultimum reveals original pathogenicity mechanisms and effector repertoire.</title>
        <authorList>
            <person name="Levesque C.A."/>
            <person name="Brouwer H."/>
            <person name="Cano L."/>
            <person name="Hamilton J.P."/>
            <person name="Holt C."/>
            <person name="Huitema E."/>
            <person name="Raffaele S."/>
            <person name="Robideau G.P."/>
            <person name="Thines M."/>
            <person name="Win J."/>
            <person name="Zerillo M.M."/>
            <person name="Beakes G.W."/>
            <person name="Boore J.L."/>
            <person name="Busam D."/>
            <person name="Dumas B."/>
            <person name="Ferriera S."/>
            <person name="Fuerstenberg S.I."/>
            <person name="Gachon C.M."/>
            <person name="Gaulin E."/>
            <person name="Govers F."/>
            <person name="Grenville-Briggs L."/>
            <person name="Horner N."/>
            <person name="Hostetler J."/>
            <person name="Jiang R.H."/>
            <person name="Johnson J."/>
            <person name="Krajaejun T."/>
            <person name="Lin H."/>
            <person name="Meijer H.J."/>
            <person name="Moore B."/>
            <person name="Morris P."/>
            <person name="Phuntmart V."/>
            <person name="Puiu D."/>
            <person name="Shetty J."/>
            <person name="Stajich J.E."/>
            <person name="Tripathy S."/>
            <person name="Wawra S."/>
            <person name="van West P."/>
            <person name="Whitty B.R."/>
            <person name="Coutinho P.M."/>
            <person name="Henrissat B."/>
            <person name="Martin F."/>
            <person name="Thomas P.D."/>
            <person name="Tyler B.M."/>
            <person name="De Vries R.P."/>
            <person name="Kamoun S."/>
            <person name="Yandell M."/>
            <person name="Tisserat N."/>
            <person name="Buell C.R."/>
        </authorList>
    </citation>
    <scope>NUCLEOTIDE SEQUENCE</scope>
    <source>
        <strain evidence="8">DAOM:BR144</strain>
    </source>
</reference>
<dbReference type="Gene3D" id="3.30.40.10">
    <property type="entry name" value="Zinc/RING finger domain, C3HC4 (zinc finger)"/>
    <property type="match status" value="1"/>
</dbReference>
<dbReference type="InterPro" id="IPR013083">
    <property type="entry name" value="Znf_RING/FYVE/PHD"/>
</dbReference>
<dbReference type="PANTHER" id="PTHR14155">
    <property type="entry name" value="RING FINGER DOMAIN-CONTAINING"/>
    <property type="match status" value="1"/>
</dbReference>
<keyword evidence="2 4" id="KW-0863">Zinc-finger</keyword>
<dbReference type="Pfam" id="PF13639">
    <property type="entry name" value="zf-RING_2"/>
    <property type="match status" value="1"/>
</dbReference>
<proteinExistence type="predicted"/>
<dbReference type="STRING" id="431595.K3W6G5"/>
<keyword evidence="1" id="KW-0479">Metal-binding</keyword>
<dbReference type="EMBL" id="GL376636">
    <property type="status" value="NOT_ANNOTATED_CDS"/>
    <property type="molecule type" value="Genomic_DNA"/>
</dbReference>
<evidence type="ECO:0000259" key="6">
    <source>
        <dbReference type="PROSITE" id="PS50089"/>
    </source>
</evidence>
<evidence type="ECO:0000256" key="4">
    <source>
        <dbReference type="PROSITE-ProRule" id="PRU00175"/>
    </source>
</evidence>
<evidence type="ECO:0000256" key="1">
    <source>
        <dbReference type="ARBA" id="ARBA00022723"/>
    </source>
</evidence>
<reference evidence="7" key="3">
    <citation type="submission" date="2015-02" db="UniProtKB">
        <authorList>
            <consortium name="EnsemblProtists"/>
        </authorList>
    </citation>
    <scope>IDENTIFICATION</scope>
    <source>
        <strain evidence="7">DAOM BR144</strain>
    </source>
</reference>
<evidence type="ECO:0000256" key="5">
    <source>
        <dbReference type="SAM" id="MobiDB-lite"/>
    </source>
</evidence>
<dbReference type="InParanoid" id="K3W6G5"/>
<accession>K3W6G5</accession>
<keyword evidence="8" id="KW-1185">Reference proteome</keyword>
<dbReference type="Proteomes" id="UP000019132">
    <property type="component" value="Unassembled WGS sequence"/>
</dbReference>
<dbReference type="SMART" id="SM00184">
    <property type="entry name" value="RING"/>
    <property type="match status" value="1"/>
</dbReference>
<reference evidence="8" key="2">
    <citation type="submission" date="2010-04" db="EMBL/GenBank/DDBJ databases">
        <authorList>
            <person name="Buell R."/>
            <person name="Hamilton J."/>
            <person name="Hostetler J."/>
        </authorList>
    </citation>
    <scope>NUCLEOTIDE SEQUENCE [LARGE SCALE GENOMIC DNA]</scope>
    <source>
        <strain evidence="8">DAOM:BR144</strain>
    </source>
</reference>
<dbReference type="AlphaFoldDB" id="K3W6G5"/>
<organism evidence="7 8">
    <name type="scientific">Globisporangium ultimum (strain ATCC 200006 / CBS 805.95 / DAOM BR144)</name>
    <name type="common">Pythium ultimum</name>
    <dbReference type="NCBI Taxonomy" id="431595"/>
    <lineage>
        <taxon>Eukaryota</taxon>
        <taxon>Sar</taxon>
        <taxon>Stramenopiles</taxon>
        <taxon>Oomycota</taxon>
        <taxon>Peronosporomycetes</taxon>
        <taxon>Pythiales</taxon>
        <taxon>Pythiaceae</taxon>
        <taxon>Globisporangium</taxon>
    </lineage>
</organism>
<evidence type="ECO:0000313" key="7">
    <source>
        <dbReference type="EnsemblProtists" id="PYU1_T000556"/>
    </source>
</evidence>
<protein>
    <recommendedName>
        <fullName evidence="6">RING-type domain-containing protein</fullName>
    </recommendedName>
</protein>
<evidence type="ECO:0000256" key="2">
    <source>
        <dbReference type="ARBA" id="ARBA00022771"/>
    </source>
</evidence>
<name>K3W6G5_GLOUD</name>
<dbReference type="PANTHER" id="PTHR14155:SF627">
    <property type="entry name" value="OS06G0192800 PROTEIN"/>
    <property type="match status" value="1"/>
</dbReference>
<dbReference type="InterPro" id="IPR001841">
    <property type="entry name" value="Znf_RING"/>
</dbReference>
<dbReference type="HOGENOM" id="CLU_898582_0_0_1"/>
<feature type="domain" description="RING-type" evidence="6">
    <location>
        <begin position="241"/>
        <end position="304"/>
    </location>
</feature>
<dbReference type="PROSITE" id="PS50089">
    <property type="entry name" value="ZF_RING_2"/>
    <property type="match status" value="1"/>
</dbReference>
<evidence type="ECO:0000313" key="8">
    <source>
        <dbReference type="Proteomes" id="UP000019132"/>
    </source>
</evidence>
<sequence>MAEETDHALHPVVPKKSTERRLRKMSQDYPPTTFSFHVQARVLCVGMAVVYRVAITITTRTTCVLAPQNTAAVAASQGAGASCQSWVIAMSQAKFHTFFSQIRAILEQPAVNQYRERDDSEWKPFERFLQTLTDVLDQYEHLQSRAFAINANVDAMNEGKVALEGFLTDCWSALEIIIPSLAVEPHFPASLGREILCIYVLMRDFLAFPECILEGNWIYANAILSLEDVEELLPTLSEHACSICLERLRFTDTRDLDPASANSESETAAPAESTFSVKLPCAHLFHENCIMAWLRHNPTCPECRAVVGAK</sequence>
<keyword evidence="3" id="KW-0862">Zinc</keyword>
<evidence type="ECO:0000256" key="3">
    <source>
        <dbReference type="ARBA" id="ARBA00022833"/>
    </source>
</evidence>